<dbReference type="PANTHER" id="PTHR31811:SF0">
    <property type="entry name" value="TRNA A64-2'-O-RIBOSYLPHOSPHATE TRANSFERASE"/>
    <property type="match status" value="1"/>
</dbReference>
<feature type="region of interest" description="Disordered" evidence="1">
    <location>
        <begin position="315"/>
        <end position="348"/>
    </location>
</feature>
<dbReference type="RefSeq" id="XP_014658239.1">
    <property type="nucleotide sequence ID" value="XM_014802753.1"/>
</dbReference>
<name>A0A5C3FKV4_PSEA2</name>
<feature type="domain" description="Rit1 N-terminal" evidence="3">
    <location>
        <begin position="31"/>
        <end position="309"/>
    </location>
</feature>
<evidence type="ECO:0000256" key="1">
    <source>
        <dbReference type="SAM" id="MobiDB-lite"/>
    </source>
</evidence>
<dbReference type="AlphaFoldDB" id="A0A5C3FKV4"/>
<evidence type="ECO:0000259" key="3">
    <source>
        <dbReference type="Pfam" id="PF17184"/>
    </source>
</evidence>
<dbReference type="InterPro" id="IPR033421">
    <property type="entry name" value="Rit1_DUSP-like"/>
</dbReference>
<dbReference type="PIRSF" id="PIRSF007747">
    <property type="entry name" value="Ribosyl_Ptfrase"/>
    <property type="match status" value="1"/>
</dbReference>
<evidence type="ECO:0000313" key="4">
    <source>
        <dbReference type="EMBL" id="SPO44181.1"/>
    </source>
</evidence>
<feature type="domain" description="Rit1 DUSP-like" evidence="2">
    <location>
        <begin position="411"/>
        <end position="530"/>
    </location>
</feature>
<dbReference type="InterPro" id="IPR007306">
    <property type="entry name" value="Rit1"/>
</dbReference>
<evidence type="ECO:0000313" key="5">
    <source>
        <dbReference type="Proteomes" id="UP000325008"/>
    </source>
</evidence>
<dbReference type="InterPro" id="IPR033449">
    <property type="entry name" value="Rit1_N"/>
</dbReference>
<reference evidence="4" key="1">
    <citation type="submission" date="2018-03" db="EMBL/GenBank/DDBJ databases">
        <authorList>
            <person name="Guldener U."/>
        </authorList>
    </citation>
    <scope>NUCLEOTIDE SEQUENCE [LARGE SCALE GENOMIC DNA]</scope>
    <source>
        <strain evidence="4">ATCC34888</strain>
    </source>
</reference>
<proteinExistence type="predicted"/>
<gene>
    <name evidence="4" type="ORF">PSANT_01866</name>
</gene>
<protein>
    <submittedName>
        <fullName evidence="4">Related to RIT1 - initiator tRNA phosphoribosyl-transferase</fullName>
    </submittedName>
</protein>
<dbReference type="PANTHER" id="PTHR31811">
    <property type="entry name" value="TRNA A64-2'-O-RIBOSYLPHOSPHATE TRANSFERASE"/>
    <property type="match status" value="1"/>
</dbReference>
<dbReference type="Proteomes" id="UP000325008">
    <property type="component" value="Unassembled WGS sequence"/>
</dbReference>
<comment type="caution">
    <text evidence="4">The sequence shown here is derived from an EMBL/GenBank/DDBJ whole genome shotgun (WGS) entry which is preliminary data.</text>
</comment>
<dbReference type="GO" id="GO:0005737">
    <property type="term" value="C:cytoplasm"/>
    <property type="evidence" value="ECO:0007669"/>
    <property type="project" value="TreeGrafter"/>
</dbReference>
<organism evidence="4 5">
    <name type="scientific">Pseudozyma antarctica</name>
    <name type="common">Yeast</name>
    <name type="synonym">Candida antarctica</name>
    <dbReference type="NCBI Taxonomy" id="84753"/>
    <lineage>
        <taxon>Eukaryota</taxon>
        <taxon>Fungi</taxon>
        <taxon>Dikarya</taxon>
        <taxon>Basidiomycota</taxon>
        <taxon>Ustilaginomycotina</taxon>
        <taxon>Ustilaginomycetes</taxon>
        <taxon>Ustilaginales</taxon>
        <taxon>Ustilaginaceae</taxon>
        <taxon>Moesziomyces</taxon>
    </lineage>
</organism>
<dbReference type="OrthoDB" id="45256at2759"/>
<dbReference type="GO" id="GO:0019988">
    <property type="term" value="P:charged-tRNA amino acid modification"/>
    <property type="evidence" value="ECO:0007669"/>
    <property type="project" value="InterPro"/>
</dbReference>
<keyword evidence="5" id="KW-1185">Reference proteome</keyword>
<dbReference type="Pfam" id="PF04179">
    <property type="entry name" value="Init_tRNA_PT"/>
    <property type="match status" value="1"/>
</dbReference>
<accession>A0A5C3FKV4</accession>
<dbReference type="Pfam" id="PF17184">
    <property type="entry name" value="Rit1_C"/>
    <property type="match status" value="1"/>
</dbReference>
<dbReference type="EMBL" id="OOIQ01000003">
    <property type="protein sequence ID" value="SPO44181.1"/>
    <property type="molecule type" value="Genomic_DNA"/>
</dbReference>
<evidence type="ECO:0000259" key="2">
    <source>
        <dbReference type="Pfam" id="PF04179"/>
    </source>
</evidence>
<dbReference type="GO" id="GO:0043399">
    <property type="term" value="F:tRNA adenosine(64)-2'-O-ribosylphosphate transferase activity"/>
    <property type="evidence" value="ECO:0007669"/>
    <property type="project" value="InterPro"/>
</dbReference>
<sequence length="540" mass="58419">MTNTEPADTSATSAASAKRAACSQWTHSDRIKRESRHIFNKLHSIAADADFVRRIHHRHPSLLVTANLRCGAWYTDPAITSAVSYFKSTDGHTHQWSFSLKRSNLHVVPAILRAGGAIVVDSTRRGKSMPDALSKTIPVWCAVLNAASQRKYGVPTSESEAFGLHTPTWMIPPSEHDQIRARIDGFVAALLDSDLDVPRLDKPLQPIFVTPQTDLDTLPSSLANATATEIVPIVLLSASRFISDSAKLDSNPTEGAETDAKGFVYVQGAGDDHENWARGLTPDLFWQHNEALLACEKDLLEEAVDNLVKHHSTASGSSAHWFTPRAAGSEPSDGADAADRLAGTPEGDVEVGDTGIFIGARTAEHDFSPNERTLYNLIVHFTSLPSPAGLSDFSSDLAALDVSDSDATSSVYPLHMSPNKKGLLAIRTAFSPAIARAYRTLVDPASAVGSRPKILVCCQDGKDLSGSLVVAILAACFTDSRQLITADESKREHELALTKDTTRRRLQWLVSASPRAAPSRAFLLRVNELLLSHKHKPAPT</sequence>